<gene>
    <name evidence="2" type="ORF">IDF66_00270</name>
</gene>
<evidence type="ECO:0008006" key="4">
    <source>
        <dbReference type="Google" id="ProtNLM"/>
    </source>
</evidence>
<evidence type="ECO:0000313" key="2">
    <source>
        <dbReference type="EMBL" id="MBD1318004.1"/>
    </source>
</evidence>
<evidence type="ECO:0000256" key="1">
    <source>
        <dbReference type="SAM" id="MobiDB-lite"/>
    </source>
</evidence>
<feature type="compositionally biased region" description="Polar residues" evidence="1">
    <location>
        <begin position="1"/>
        <end position="22"/>
    </location>
</feature>
<evidence type="ECO:0000313" key="3">
    <source>
        <dbReference type="Proteomes" id="UP000602395"/>
    </source>
</evidence>
<reference evidence="2 3" key="1">
    <citation type="submission" date="2020-09" db="EMBL/GenBank/DDBJ databases">
        <title>Novel species in genus Gordonia.</title>
        <authorList>
            <person name="Zhang G."/>
        </authorList>
    </citation>
    <scope>NUCLEOTIDE SEQUENCE [LARGE SCALE GENOMIC DNA]</scope>
    <source>
        <strain evidence="2 3">ON-33</strain>
    </source>
</reference>
<dbReference type="EMBL" id="JACWMS010000001">
    <property type="protein sequence ID" value="MBD1318004.1"/>
    <property type="molecule type" value="Genomic_DNA"/>
</dbReference>
<dbReference type="Proteomes" id="UP000602395">
    <property type="component" value="Unassembled WGS sequence"/>
</dbReference>
<keyword evidence="3" id="KW-1185">Reference proteome</keyword>
<dbReference type="RefSeq" id="WP_190265353.1">
    <property type="nucleotide sequence ID" value="NZ_BAABAD010000003.1"/>
</dbReference>
<name>A0ABR7W5A0_9ACTN</name>
<sequence>MGNEFGSSATRQSAARTVTEASSRGIRAARAHDLEGFTECVEELEPHADAARIVHSHLVRELLETSYQDGLSGEDVSEVLRRTVTGAGGWNVAIDPEAVVTVLTGALGVVEPPEGRDAPAPVIPPTAIIAAAILVAADLAAHMDLDPEPYLGRAVDEIRRAQAVEMP</sequence>
<proteinExistence type="predicted"/>
<organism evidence="2 3">
    <name type="scientific">Gordonia hankookensis</name>
    <dbReference type="NCBI Taxonomy" id="589403"/>
    <lineage>
        <taxon>Bacteria</taxon>
        <taxon>Bacillati</taxon>
        <taxon>Actinomycetota</taxon>
        <taxon>Actinomycetes</taxon>
        <taxon>Mycobacteriales</taxon>
        <taxon>Gordoniaceae</taxon>
        <taxon>Gordonia</taxon>
    </lineage>
</organism>
<protein>
    <recommendedName>
        <fullName evidence="4">TetR family transcriptional regulator</fullName>
    </recommendedName>
</protein>
<comment type="caution">
    <text evidence="2">The sequence shown here is derived from an EMBL/GenBank/DDBJ whole genome shotgun (WGS) entry which is preliminary data.</text>
</comment>
<accession>A0ABR7W5A0</accession>
<feature type="region of interest" description="Disordered" evidence="1">
    <location>
        <begin position="1"/>
        <end position="24"/>
    </location>
</feature>